<dbReference type="SUPFAM" id="SSF51735">
    <property type="entry name" value="NAD(P)-binding Rossmann-fold domains"/>
    <property type="match status" value="1"/>
</dbReference>
<organism evidence="2 3">
    <name type="scientific">Virgibacillus tibetensis</name>
    <dbReference type="NCBI Taxonomy" id="3042313"/>
    <lineage>
        <taxon>Bacteria</taxon>
        <taxon>Bacillati</taxon>
        <taxon>Bacillota</taxon>
        <taxon>Bacilli</taxon>
        <taxon>Bacillales</taxon>
        <taxon>Bacillaceae</taxon>
        <taxon>Virgibacillus</taxon>
    </lineage>
</organism>
<comment type="caution">
    <text evidence="2">The sequence shown here is derived from an EMBL/GenBank/DDBJ whole genome shotgun (WGS) entry which is preliminary data.</text>
</comment>
<evidence type="ECO:0000313" key="3">
    <source>
        <dbReference type="Proteomes" id="UP001335737"/>
    </source>
</evidence>
<name>A0ABU6KCJ1_9BACI</name>
<keyword evidence="3" id="KW-1185">Reference proteome</keyword>
<dbReference type="Proteomes" id="UP001335737">
    <property type="component" value="Unassembled WGS sequence"/>
</dbReference>
<evidence type="ECO:0000313" key="2">
    <source>
        <dbReference type="EMBL" id="MEC5422544.1"/>
    </source>
</evidence>
<dbReference type="Gene3D" id="3.40.50.720">
    <property type="entry name" value="NAD(P)-binding Rossmann-like Domain"/>
    <property type="match status" value="1"/>
</dbReference>
<dbReference type="Pfam" id="PF01370">
    <property type="entry name" value="Epimerase"/>
    <property type="match status" value="1"/>
</dbReference>
<proteinExistence type="predicted"/>
<dbReference type="RefSeq" id="WP_327606104.1">
    <property type="nucleotide sequence ID" value="NZ_JARZFX010000001.1"/>
</dbReference>
<protein>
    <submittedName>
        <fullName evidence="2">NAD-dependent epimerase/dehydratase family protein</fullName>
    </submittedName>
</protein>
<dbReference type="EMBL" id="JARZFX010000001">
    <property type="protein sequence ID" value="MEC5422544.1"/>
    <property type="molecule type" value="Genomic_DNA"/>
</dbReference>
<feature type="domain" description="NAD-dependent epimerase/dehydratase" evidence="1">
    <location>
        <begin position="3"/>
        <end position="69"/>
    </location>
</feature>
<dbReference type="InterPro" id="IPR036291">
    <property type="entry name" value="NAD(P)-bd_dom_sf"/>
</dbReference>
<reference evidence="2 3" key="1">
    <citation type="journal article" date="2024" name="Int. J. Syst. Evol. Microbiol.">
        <title>Virgibacillus tibetensis sp. nov., isolated from salt lake on the Tibetan Plateau of China.</title>
        <authorList>
            <person name="Phurbu D."/>
            <person name="Liu Z.-X."/>
            <person name="Wang R."/>
            <person name="Zheng Y.-Y."/>
            <person name="Liu H.-C."/>
            <person name="Zhou Y.-G."/>
            <person name="Yu Y.-J."/>
            <person name="Li A.-H."/>
        </authorList>
    </citation>
    <scope>NUCLEOTIDE SEQUENCE [LARGE SCALE GENOMIC DNA]</scope>
    <source>
        <strain evidence="2 3">C22-A2</strain>
    </source>
</reference>
<gene>
    <name evidence="2" type="ORF">QGM71_03435</name>
</gene>
<dbReference type="InterPro" id="IPR001509">
    <property type="entry name" value="Epimerase_deHydtase"/>
</dbReference>
<evidence type="ECO:0000259" key="1">
    <source>
        <dbReference type="Pfam" id="PF01370"/>
    </source>
</evidence>
<sequence>MKVVVTRAAGKIGRWAVRAILEAGHEVIASDKKLRGDERTKNITQAGLRYYGQLCKLLKGSDAVVHLGNIPTE</sequence>
<accession>A0ABU6KCJ1</accession>